<evidence type="ECO:0000256" key="1">
    <source>
        <dbReference type="SAM" id="MobiDB-lite"/>
    </source>
</evidence>
<feature type="region of interest" description="Disordered" evidence="1">
    <location>
        <begin position="1"/>
        <end position="33"/>
    </location>
</feature>
<feature type="compositionally biased region" description="Polar residues" evidence="1">
    <location>
        <begin position="1"/>
        <end position="17"/>
    </location>
</feature>
<keyword evidence="3" id="KW-1185">Reference proteome</keyword>
<organism evidence="2 3">
    <name type="scientific">Aphis glycines</name>
    <name type="common">Soybean aphid</name>
    <dbReference type="NCBI Taxonomy" id="307491"/>
    <lineage>
        <taxon>Eukaryota</taxon>
        <taxon>Metazoa</taxon>
        <taxon>Ecdysozoa</taxon>
        <taxon>Arthropoda</taxon>
        <taxon>Hexapoda</taxon>
        <taxon>Insecta</taxon>
        <taxon>Pterygota</taxon>
        <taxon>Neoptera</taxon>
        <taxon>Paraneoptera</taxon>
        <taxon>Hemiptera</taxon>
        <taxon>Sternorrhyncha</taxon>
        <taxon>Aphidomorpha</taxon>
        <taxon>Aphidoidea</taxon>
        <taxon>Aphididae</taxon>
        <taxon>Aphidini</taxon>
        <taxon>Aphis</taxon>
        <taxon>Aphis</taxon>
    </lineage>
</organism>
<protein>
    <submittedName>
        <fullName evidence="2">Uncharacterized protein</fullName>
    </submittedName>
</protein>
<evidence type="ECO:0000313" key="3">
    <source>
        <dbReference type="Proteomes" id="UP000475862"/>
    </source>
</evidence>
<proteinExistence type="predicted"/>
<dbReference type="AlphaFoldDB" id="A0A6G0TXS9"/>
<dbReference type="EMBL" id="VYZN01000013">
    <property type="protein sequence ID" value="KAE9541092.1"/>
    <property type="molecule type" value="Genomic_DNA"/>
</dbReference>
<reference evidence="2 3" key="1">
    <citation type="submission" date="2019-08" db="EMBL/GenBank/DDBJ databases">
        <title>The genome of the soybean aphid Biotype 1, its phylome, world population structure and adaptation to the North American continent.</title>
        <authorList>
            <person name="Giordano R."/>
            <person name="Donthu R.K."/>
            <person name="Hernandez A.G."/>
            <person name="Wright C.L."/>
            <person name="Zimin A.V."/>
        </authorList>
    </citation>
    <scope>NUCLEOTIDE SEQUENCE [LARGE SCALE GENOMIC DNA]</scope>
    <source>
        <tissue evidence="2">Whole aphids</tissue>
    </source>
</reference>
<evidence type="ECO:0000313" key="2">
    <source>
        <dbReference type="EMBL" id="KAE9541092.1"/>
    </source>
</evidence>
<sequence>MAANATLESTASMQLTSGPGLGRRGPPDNGPRSEVCRQLERHWSGGVTSTAPCCKSRCTTRGLNHERGLTKTKTTTITVYYTEVEIFYLSTAIALVRYLLQYYIYFISTPKAAGTALAIHIELKGYRLTADESYSLQNVFVSVLDEFKIKAKEPYLHIRLYEYTSQSYCTKSTVFDVGAYNQIMIKIVKYYFQKEYILLSTKLCVKLKFPVGTFLQTKFYGKFLTLHTVNL</sequence>
<accession>A0A6G0TXS9</accession>
<gene>
    <name evidence="2" type="ORF">AGLY_004337</name>
</gene>
<dbReference type="Proteomes" id="UP000475862">
    <property type="component" value="Unassembled WGS sequence"/>
</dbReference>
<name>A0A6G0TXS9_APHGL</name>
<comment type="caution">
    <text evidence="2">The sequence shown here is derived from an EMBL/GenBank/DDBJ whole genome shotgun (WGS) entry which is preliminary data.</text>
</comment>